<keyword evidence="1" id="KW-0812">Transmembrane</keyword>
<dbReference type="InterPro" id="IPR046118">
    <property type="entry name" value="DUF6115"/>
</dbReference>
<dbReference type="Pfam" id="PF19610">
    <property type="entry name" value="DUF6115"/>
    <property type="match status" value="1"/>
</dbReference>
<feature type="transmembrane region" description="Helical" evidence="1">
    <location>
        <begin position="6"/>
        <end position="23"/>
    </location>
</feature>
<dbReference type="RefSeq" id="WP_123608476.1">
    <property type="nucleotide sequence ID" value="NZ_RJVG01000002.1"/>
</dbReference>
<keyword evidence="3" id="KW-1185">Reference proteome</keyword>
<reference evidence="2 3" key="1">
    <citation type="submission" date="2018-11" db="EMBL/GenBank/DDBJ databases">
        <title>Genomic Encyclopedia of Type Strains, Phase IV (KMG-IV): sequencing the most valuable type-strain genomes for metagenomic binning, comparative biology and taxonomic classification.</title>
        <authorList>
            <person name="Goeker M."/>
        </authorList>
    </citation>
    <scope>NUCLEOTIDE SEQUENCE [LARGE SCALE GENOMIC DNA]</scope>
    <source>
        <strain evidence="2 3">DSM 26537</strain>
    </source>
</reference>
<keyword evidence="1" id="KW-0472">Membrane</keyword>
<evidence type="ECO:0000313" key="3">
    <source>
        <dbReference type="Proteomes" id="UP000273083"/>
    </source>
</evidence>
<evidence type="ECO:0000313" key="2">
    <source>
        <dbReference type="EMBL" id="ROR30796.1"/>
    </source>
</evidence>
<dbReference type="AlphaFoldDB" id="A0A3N1XW23"/>
<organism evidence="2 3">
    <name type="scientific">Mobilisporobacter senegalensis</name>
    <dbReference type="NCBI Taxonomy" id="1329262"/>
    <lineage>
        <taxon>Bacteria</taxon>
        <taxon>Bacillati</taxon>
        <taxon>Bacillota</taxon>
        <taxon>Clostridia</taxon>
        <taxon>Lachnospirales</taxon>
        <taxon>Lachnospiraceae</taxon>
        <taxon>Mobilisporobacter</taxon>
    </lineage>
</organism>
<name>A0A3N1XW23_9FIRM</name>
<protein>
    <submittedName>
        <fullName evidence="2">Uncharacterized protein</fullName>
    </submittedName>
</protein>
<sequence>MTVFHVFLVAVGLVIIAISYIISEKITGANGQNTDGKNSDILKDLETTNVKDQINTIIKEELDTAMYKTEDRLSQISNEKIMAVSEYSDQILEKINQNHTEAVFLYNMLNEKEDAIKKLYENKNDIEVKEKSGNERVEHVTKDEKAIEKLRNTQLKTKEAKEISETQEMIEQKLKNEQILKLYSEGKSIVEIAKTLEIGQGEIKLVIGLSQGEKV</sequence>
<dbReference type="Proteomes" id="UP000273083">
    <property type="component" value="Unassembled WGS sequence"/>
</dbReference>
<accession>A0A3N1XW23</accession>
<evidence type="ECO:0000256" key="1">
    <source>
        <dbReference type="SAM" id="Phobius"/>
    </source>
</evidence>
<comment type="caution">
    <text evidence="2">The sequence shown here is derived from an EMBL/GenBank/DDBJ whole genome shotgun (WGS) entry which is preliminary data.</text>
</comment>
<proteinExistence type="predicted"/>
<gene>
    <name evidence="2" type="ORF">EDD66_102451</name>
</gene>
<dbReference type="EMBL" id="RJVG01000002">
    <property type="protein sequence ID" value="ROR30796.1"/>
    <property type="molecule type" value="Genomic_DNA"/>
</dbReference>
<dbReference type="OrthoDB" id="2086261at2"/>
<keyword evidence="1" id="KW-1133">Transmembrane helix</keyword>